<keyword evidence="1 2" id="KW-0694">RNA-binding</keyword>
<dbReference type="GO" id="GO:0016442">
    <property type="term" value="C:RISC complex"/>
    <property type="evidence" value="ECO:0007669"/>
    <property type="project" value="TreeGrafter"/>
</dbReference>
<dbReference type="GO" id="GO:0035197">
    <property type="term" value="F:siRNA binding"/>
    <property type="evidence" value="ECO:0007669"/>
    <property type="project" value="TreeGrafter"/>
</dbReference>
<dbReference type="SMART" id="SM00358">
    <property type="entry name" value="DSRM"/>
    <property type="match status" value="2"/>
</dbReference>
<dbReference type="Gene3D" id="3.30.160.20">
    <property type="match status" value="3"/>
</dbReference>
<feature type="domain" description="DRBM" evidence="3">
    <location>
        <begin position="291"/>
        <end position="364"/>
    </location>
</feature>
<dbReference type="SUPFAM" id="SSF54768">
    <property type="entry name" value="dsRNA-binding domain-like"/>
    <property type="match status" value="2"/>
</dbReference>
<proteinExistence type="predicted"/>
<dbReference type="GO" id="GO:0070920">
    <property type="term" value="P:regulation of regulatory ncRNA processing"/>
    <property type="evidence" value="ECO:0007669"/>
    <property type="project" value="TreeGrafter"/>
</dbReference>
<dbReference type="InterPro" id="IPR014720">
    <property type="entry name" value="dsRBD_dom"/>
</dbReference>
<dbReference type="PROSITE" id="PS50137">
    <property type="entry name" value="DS_RBD"/>
    <property type="match status" value="2"/>
</dbReference>
<dbReference type="GO" id="GO:0003725">
    <property type="term" value="F:double-stranded RNA binding"/>
    <property type="evidence" value="ECO:0007669"/>
    <property type="project" value="TreeGrafter"/>
</dbReference>
<feature type="domain" description="DRBM" evidence="3">
    <location>
        <begin position="153"/>
        <end position="226"/>
    </location>
</feature>
<dbReference type="PANTHER" id="PTHR46205">
    <property type="entry name" value="LOQUACIOUS, ISOFORM B"/>
    <property type="match status" value="1"/>
</dbReference>
<dbReference type="InterPro" id="IPR051247">
    <property type="entry name" value="RLC_Component"/>
</dbReference>
<sequence length="552" mass="64333">MTSKQYQTVKNKTHKHTNMTTCSQKTMYVENKRYNNNNEQEIERDRWRQISTNLYVYEKEEMTDEEFNKLSQQYNKNKEQSTINKYKYKNFKRKEITIDDFNNRTEDYYNNKYHSKSMEISAKRNYFFENKDNNLSDHMNQHTNNTKKQQKKTPISVLNEWAMRGTNGVQKKIVVSYVPLAISGFAHKPIFTFMCQVLNKKAKGEGLSKKEAKQEAAAEILKMIFEEDSLTNSDKNITSTTVIDNFEINENNTENLTSTEGSQIADSDMGDNEMQYSKNYEDVKISHCEMNPVGALQELCIKHKWASPIYNFQKISEPLKNTNRKVVSYIVTCQLFHLQTTGTANKQKNAKRMAAHMMFNQIHGMSVTEFQELNMEHQILSHDNDCLKNSNYTIMQEENKKSWDAVHIMGLYFKTAIVNSSIMEWSNLCSFFDDKTQQEIPQNIHQLEQSVEQYNSDSRSDVYKLQTLCEALGFQAIYVHVKSVFQPQKDVYDCTSQNEEYIMILQVNTIPITITVGRALTIDMAKEVAAKCVLNTFKTMLFSLSRSQTIIV</sequence>
<accession>A0A5E4M6X3</accession>
<dbReference type="AlphaFoldDB" id="A0A5E4M6X3"/>
<keyword evidence="5" id="KW-1185">Reference proteome</keyword>
<reference evidence="4 5" key="1">
    <citation type="submission" date="2019-08" db="EMBL/GenBank/DDBJ databases">
        <authorList>
            <person name="Alioto T."/>
            <person name="Alioto T."/>
            <person name="Gomez Garrido J."/>
        </authorList>
    </citation>
    <scope>NUCLEOTIDE SEQUENCE [LARGE SCALE GENOMIC DNA]</scope>
</reference>
<dbReference type="GO" id="GO:0070578">
    <property type="term" value="C:RISC-loading complex"/>
    <property type="evidence" value="ECO:0007669"/>
    <property type="project" value="TreeGrafter"/>
</dbReference>
<gene>
    <name evidence="4" type="ORF">CINCED_3A003642</name>
</gene>
<dbReference type="GO" id="GO:0030422">
    <property type="term" value="P:siRNA processing"/>
    <property type="evidence" value="ECO:0007669"/>
    <property type="project" value="TreeGrafter"/>
</dbReference>
<evidence type="ECO:0000256" key="1">
    <source>
        <dbReference type="ARBA" id="ARBA00022884"/>
    </source>
</evidence>
<evidence type="ECO:0000256" key="2">
    <source>
        <dbReference type="PROSITE-ProRule" id="PRU00266"/>
    </source>
</evidence>
<evidence type="ECO:0000313" key="5">
    <source>
        <dbReference type="Proteomes" id="UP000325440"/>
    </source>
</evidence>
<dbReference type="OrthoDB" id="10056847at2759"/>
<dbReference type="Pfam" id="PF00035">
    <property type="entry name" value="dsrm"/>
    <property type="match status" value="1"/>
</dbReference>
<evidence type="ECO:0000259" key="3">
    <source>
        <dbReference type="PROSITE" id="PS50137"/>
    </source>
</evidence>
<protein>
    <submittedName>
        <fullName evidence="4">Double-stranded RNA-binding domain</fullName>
    </submittedName>
</protein>
<evidence type="ECO:0000313" key="4">
    <source>
        <dbReference type="EMBL" id="VVC27126.1"/>
    </source>
</evidence>
<dbReference type="GO" id="GO:0005634">
    <property type="term" value="C:nucleus"/>
    <property type="evidence" value="ECO:0007669"/>
    <property type="project" value="TreeGrafter"/>
</dbReference>
<dbReference type="GO" id="GO:0005737">
    <property type="term" value="C:cytoplasm"/>
    <property type="evidence" value="ECO:0007669"/>
    <property type="project" value="TreeGrafter"/>
</dbReference>
<dbReference type="EMBL" id="CABPRJ010000063">
    <property type="protein sequence ID" value="VVC27126.1"/>
    <property type="molecule type" value="Genomic_DNA"/>
</dbReference>
<dbReference type="Proteomes" id="UP000325440">
    <property type="component" value="Unassembled WGS sequence"/>
</dbReference>
<organism evidence="4 5">
    <name type="scientific">Cinara cedri</name>
    <dbReference type="NCBI Taxonomy" id="506608"/>
    <lineage>
        <taxon>Eukaryota</taxon>
        <taxon>Metazoa</taxon>
        <taxon>Ecdysozoa</taxon>
        <taxon>Arthropoda</taxon>
        <taxon>Hexapoda</taxon>
        <taxon>Insecta</taxon>
        <taxon>Pterygota</taxon>
        <taxon>Neoptera</taxon>
        <taxon>Paraneoptera</taxon>
        <taxon>Hemiptera</taxon>
        <taxon>Sternorrhyncha</taxon>
        <taxon>Aphidomorpha</taxon>
        <taxon>Aphidoidea</taxon>
        <taxon>Aphididae</taxon>
        <taxon>Lachninae</taxon>
        <taxon>Cinara</taxon>
    </lineage>
</organism>
<name>A0A5E4M6X3_9HEMI</name>
<dbReference type="PANTHER" id="PTHR46205:SF3">
    <property type="entry name" value="LOQUACIOUS, ISOFORM B"/>
    <property type="match status" value="1"/>
</dbReference>